<evidence type="ECO:0000256" key="1">
    <source>
        <dbReference type="ARBA" id="ARBA00004196"/>
    </source>
</evidence>
<accession>A0A7M1B0K9</accession>
<reference evidence="4 5" key="1">
    <citation type="submission" date="2019-06" db="EMBL/GenBank/DDBJ databases">
        <title>Sulfurimonas gotlandica sp. nov., a chemoautotrophic and psychrotolerant epsilonproteobacterium isolated from a pelagic redoxcline, and an emended description of the genus Sulfurimonas.</title>
        <authorList>
            <person name="Wang S."/>
            <person name="Jiang L."/>
            <person name="Shao Z."/>
        </authorList>
    </citation>
    <scope>NUCLEOTIDE SEQUENCE [LARGE SCALE GENOMIC DNA]</scope>
    <source>
        <strain evidence="4 5">B2</strain>
    </source>
</reference>
<evidence type="ECO:0000256" key="2">
    <source>
        <dbReference type="ARBA" id="ARBA00022729"/>
    </source>
</evidence>
<evidence type="ECO:0000313" key="5">
    <source>
        <dbReference type="Proteomes" id="UP000593910"/>
    </source>
</evidence>
<gene>
    <name evidence="4" type="ORF">FJR03_10715</name>
</gene>
<proteinExistence type="predicted"/>
<dbReference type="KEGG" id="smax:FJR03_10715"/>
<feature type="domain" description="Imelysin-like" evidence="3">
    <location>
        <begin position="53"/>
        <end position="415"/>
    </location>
</feature>
<name>A0A7M1B0K9_9BACT</name>
<dbReference type="AlphaFoldDB" id="A0A7M1B0K9"/>
<dbReference type="Proteomes" id="UP000593910">
    <property type="component" value="Chromosome"/>
</dbReference>
<keyword evidence="5" id="KW-1185">Reference proteome</keyword>
<organism evidence="4 5">
    <name type="scientific">Sulfurimonas marina</name>
    <dbReference type="NCBI Taxonomy" id="2590551"/>
    <lineage>
        <taxon>Bacteria</taxon>
        <taxon>Pseudomonadati</taxon>
        <taxon>Campylobacterota</taxon>
        <taxon>Epsilonproteobacteria</taxon>
        <taxon>Campylobacterales</taxon>
        <taxon>Sulfurimonadaceae</taxon>
        <taxon>Sulfurimonas</taxon>
    </lineage>
</organism>
<dbReference type="InterPro" id="IPR038352">
    <property type="entry name" value="Imelysin_sf"/>
</dbReference>
<comment type="subcellular location">
    <subcellularLocation>
        <location evidence="1">Cell envelope</location>
    </subcellularLocation>
</comment>
<evidence type="ECO:0000259" key="3">
    <source>
        <dbReference type="Pfam" id="PF09375"/>
    </source>
</evidence>
<dbReference type="PROSITE" id="PS51257">
    <property type="entry name" value="PROKAR_LIPOPROTEIN"/>
    <property type="match status" value="1"/>
</dbReference>
<evidence type="ECO:0000313" key="4">
    <source>
        <dbReference type="EMBL" id="QOP42182.1"/>
    </source>
</evidence>
<dbReference type="GO" id="GO:0030313">
    <property type="term" value="C:cell envelope"/>
    <property type="evidence" value="ECO:0007669"/>
    <property type="project" value="UniProtKB-SubCell"/>
</dbReference>
<dbReference type="InterPro" id="IPR018976">
    <property type="entry name" value="Imelysin-like"/>
</dbReference>
<sequence>MKLEKKIVGSLALVSALSFVGCGGGGSDSSDTGASAISAAEKKEVLTTYADIALANYTDALNDAIALQSAIDTFKASPTEENLATAKTAWLSARESYGTTEIFRLSNGPVDAEEGWVLTLYGAPEGQMNAWPLDENMIDYTTDADGNETSGNIIDTAGVFTPSGSEASSVDVTNITKEALAALNENGGDANVATGYHAIEFLLWGQDQDYNSFVDDTITNGALAAGERPLTDFTSAANADRRLDYLDAASDLLVEDLNNTLAAWVSSETNCTTGVGCYRGALLGELSGDDAAKNIAADDALRDIFAGMGVFIKSELANERMAVAVYTPSEEDEHSCFSDNTHRDIATNYQGFVNVLKGVYKGSSQGTSFYSKLSAEDKSSIDQLIASIDTRVGTIDSVAKSAYHFDYQIKNGNSNQDNVKYAHYDMRDLGDKMVDVAGRFGITLSEDDVTDSEETDVTK</sequence>
<dbReference type="EMBL" id="CP041165">
    <property type="protein sequence ID" value="QOP42182.1"/>
    <property type="molecule type" value="Genomic_DNA"/>
</dbReference>
<dbReference type="RefSeq" id="WP_193113503.1">
    <property type="nucleotide sequence ID" value="NZ_CP041165.1"/>
</dbReference>
<protein>
    <submittedName>
        <fullName evidence="4">Imelysin</fullName>
    </submittedName>
</protein>
<dbReference type="Pfam" id="PF09375">
    <property type="entry name" value="Peptidase_M75"/>
    <property type="match status" value="1"/>
</dbReference>
<dbReference type="Gene3D" id="1.20.1420.20">
    <property type="entry name" value="M75 peptidase, HXXE motif"/>
    <property type="match status" value="1"/>
</dbReference>
<keyword evidence="2" id="KW-0732">Signal</keyword>
<dbReference type="CDD" id="cd14657">
    <property type="entry name" value="Imelysin_IrpA-like"/>
    <property type="match status" value="1"/>
</dbReference>